<sequence>MRITKSIFLAAFFLAVVQSQQAEQHANQAAFEAHQQPTTTHQDQRSKSNAEPKQQQQQQDQRQPLGAPPQELTPEEFEMAKDGIRQILGQLPIQHVEPLVNTMEGYCSTFGALCTAACKERMTDDDDEEEVQGSTRMKGLSLGCADHQALTIGTAGASCQCASYDMTDRINFAIVGGIVTSHRKESGGFGAEGILDAIQFLPAVPTFLSIIHVLQSICYYVSFLDVLATNANPSSCPANGKAGGILGTITNLVPGLGGILSNVPALGGLLGGLLGTGGGSGPAPTPTPTPTPSPTSGGGFGDFFRGIFGGGGSTSSTTTPAPTTTTPISTTTTTTTITTTTTAAGGIWGFFGNIFGGGATTATTTATKTTIAPTTTATAQVKAPPGATTTPPVAAMDTGGGAKGQTGLPFATATATTIISTTASSSSPSPAPTPKKDGTLFGWFPTFGLLSEVNENDSLIDTDDNVDALGGNDRVSMDVDDDAQNERQLISNDGRLARIVRVQRRYAEKKSREQQQQQQEQQGRRDDL</sequence>
<accession>A0A9P7XVW0</accession>
<dbReference type="Proteomes" id="UP000707451">
    <property type="component" value="Unassembled WGS sequence"/>
</dbReference>
<feature type="compositionally biased region" description="Low complexity" evidence="1">
    <location>
        <begin position="314"/>
        <end position="331"/>
    </location>
</feature>
<evidence type="ECO:0000256" key="1">
    <source>
        <dbReference type="SAM" id="MobiDB-lite"/>
    </source>
</evidence>
<keyword evidence="2" id="KW-0732">Signal</keyword>
<feature type="chain" id="PRO_5040352409" evidence="2">
    <location>
        <begin position="20"/>
        <end position="528"/>
    </location>
</feature>
<reference evidence="3" key="1">
    <citation type="submission" date="2021-06" db="EMBL/GenBank/DDBJ databases">
        <title>Genome Sequence of Mortierella hyaline Strain SCG-10, a Cold-Adapted, Nitrate-Reducing Fungus Isolated from Soil in Minnesota, USA.</title>
        <authorList>
            <person name="Aldossari N."/>
        </authorList>
    </citation>
    <scope>NUCLEOTIDE SEQUENCE</scope>
    <source>
        <strain evidence="3">SCG-10</strain>
    </source>
</reference>
<feature type="compositionally biased region" description="Pro residues" evidence="1">
    <location>
        <begin position="283"/>
        <end position="293"/>
    </location>
</feature>
<evidence type="ECO:0000313" key="3">
    <source>
        <dbReference type="EMBL" id="KAG9067567.1"/>
    </source>
</evidence>
<protein>
    <submittedName>
        <fullName evidence="3">Uncharacterized protein</fullName>
    </submittedName>
</protein>
<dbReference type="AlphaFoldDB" id="A0A9P7XVW0"/>
<feature type="region of interest" description="Disordered" evidence="1">
    <location>
        <begin position="277"/>
        <end position="297"/>
    </location>
</feature>
<comment type="caution">
    <text evidence="3">The sequence shown here is derived from an EMBL/GenBank/DDBJ whole genome shotgun (WGS) entry which is preliminary data.</text>
</comment>
<organism evidence="3 4">
    <name type="scientific">Linnemannia hyalina</name>
    <dbReference type="NCBI Taxonomy" id="64524"/>
    <lineage>
        <taxon>Eukaryota</taxon>
        <taxon>Fungi</taxon>
        <taxon>Fungi incertae sedis</taxon>
        <taxon>Mucoromycota</taxon>
        <taxon>Mortierellomycotina</taxon>
        <taxon>Mortierellomycetes</taxon>
        <taxon>Mortierellales</taxon>
        <taxon>Mortierellaceae</taxon>
        <taxon>Linnemannia</taxon>
    </lineage>
</organism>
<dbReference type="EMBL" id="JAHRHY010000008">
    <property type="protein sequence ID" value="KAG9067567.1"/>
    <property type="molecule type" value="Genomic_DNA"/>
</dbReference>
<feature type="signal peptide" evidence="2">
    <location>
        <begin position="1"/>
        <end position="19"/>
    </location>
</feature>
<feature type="region of interest" description="Disordered" evidence="1">
    <location>
        <begin position="505"/>
        <end position="528"/>
    </location>
</feature>
<gene>
    <name evidence="3" type="ORF">KI688_012352</name>
</gene>
<evidence type="ECO:0000256" key="2">
    <source>
        <dbReference type="SAM" id="SignalP"/>
    </source>
</evidence>
<evidence type="ECO:0000313" key="4">
    <source>
        <dbReference type="Proteomes" id="UP000707451"/>
    </source>
</evidence>
<name>A0A9P7XVW0_9FUNG</name>
<keyword evidence="4" id="KW-1185">Reference proteome</keyword>
<feature type="region of interest" description="Disordered" evidence="1">
    <location>
        <begin position="311"/>
        <end position="331"/>
    </location>
</feature>
<dbReference type="OrthoDB" id="2449580at2759"/>
<feature type="region of interest" description="Disordered" evidence="1">
    <location>
        <begin position="27"/>
        <end position="71"/>
    </location>
</feature>
<feature type="compositionally biased region" description="Low complexity" evidence="1">
    <location>
        <begin position="54"/>
        <end position="63"/>
    </location>
</feature>
<proteinExistence type="predicted"/>